<dbReference type="InterPro" id="IPR018247">
    <property type="entry name" value="EF_Hand_1_Ca_BS"/>
</dbReference>
<dbReference type="AlphaFoldDB" id="C3YRX7"/>
<keyword evidence="2" id="KW-1133">Transmembrane helix</keyword>
<organism>
    <name type="scientific">Branchiostoma floridae</name>
    <name type="common">Florida lancelet</name>
    <name type="synonym">Amphioxus</name>
    <dbReference type="NCBI Taxonomy" id="7739"/>
    <lineage>
        <taxon>Eukaryota</taxon>
        <taxon>Metazoa</taxon>
        <taxon>Chordata</taxon>
        <taxon>Cephalochordata</taxon>
        <taxon>Leptocardii</taxon>
        <taxon>Amphioxiformes</taxon>
        <taxon>Branchiostomatidae</taxon>
        <taxon>Branchiostoma</taxon>
    </lineage>
</organism>
<proteinExistence type="predicted"/>
<evidence type="ECO:0000256" key="2">
    <source>
        <dbReference type="SAM" id="Phobius"/>
    </source>
</evidence>
<dbReference type="InterPro" id="IPR002048">
    <property type="entry name" value="EF_hand_dom"/>
</dbReference>
<dbReference type="EMBL" id="GG666548">
    <property type="protein sequence ID" value="EEN56882.1"/>
    <property type="molecule type" value="Genomic_DNA"/>
</dbReference>
<dbReference type="CDD" id="cd00051">
    <property type="entry name" value="EFh"/>
    <property type="match status" value="1"/>
</dbReference>
<keyword evidence="1" id="KW-0106">Calcium</keyword>
<evidence type="ECO:0000259" key="3">
    <source>
        <dbReference type="PROSITE" id="PS50222"/>
    </source>
</evidence>
<dbReference type="GO" id="GO:0005509">
    <property type="term" value="F:calcium ion binding"/>
    <property type="evidence" value="ECO:0007669"/>
    <property type="project" value="InterPro"/>
</dbReference>
<dbReference type="SMART" id="SM00054">
    <property type="entry name" value="EFh"/>
    <property type="match status" value="2"/>
</dbReference>
<keyword evidence="2" id="KW-0812">Transmembrane</keyword>
<dbReference type="PROSITE" id="PS50222">
    <property type="entry name" value="EF_HAND_2"/>
    <property type="match status" value="1"/>
</dbReference>
<sequence>MNECYNLTTLSPETPENADYTPLNKDEVQDELYEITEQPTKRPFTLPWKLRVTIFVLISVGVAGFLVYHARDQKNLGPDEQLVRYSDATGETLAAFKVHFLTFPHEGLAYDANGDGVINLDEFKLYMQKIDSDDAKLEMAFEVCDKDGNDVIDIHEFVDLFQKSGTVPKF</sequence>
<evidence type="ECO:0000313" key="4">
    <source>
        <dbReference type="EMBL" id="EEN56882.1"/>
    </source>
</evidence>
<evidence type="ECO:0000256" key="1">
    <source>
        <dbReference type="ARBA" id="ARBA00022837"/>
    </source>
</evidence>
<protein>
    <recommendedName>
        <fullName evidence="3">EF-hand domain-containing protein</fullName>
    </recommendedName>
</protein>
<feature type="transmembrane region" description="Helical" evidence="2">
    <location>
        <begin position="48"/>
        <end position="68"/>
    </location>
</feature>
<feature type="domain" description="EF-hand" evidence="3">
    <location>
        <begin position="132"/>
        <end position="167"/>
    </location>
</feature>
<dbReference type="SUPFAM" id="SSF47473">
    <property type="entry name" value="EF-hand"/>
    <property type="match status" value="1"/>
</dbReference>
<name>C3YRX7_BRAFL</name>
<dbReference type="Gene3D" id="1.10.238.10">
    <property type="entry name" value="EF-hand"/>
    <property type="match status" value="1"/>
</dbReference>
<dbReference type="InterPro" id="IPR011992">
    <property type="entry name" value="EF-hand-dom_pair"/>
</dbReference>
<accession>C3YRX7</accession>
<gene>
    <name evidence="4" type="ORF">BRAFLDRAFT_75843</name>
</gene>
<dbReference type="PROSITE" id="PS00018">
    <property type="entry name" value="EF_HAND_1"/>
    <property type="match status" value="1"/>
</dbReference>
<dbReference type="InParanoid" id="C3YRX7"/>
<reference evidence="4" key="1">
    <citation type="journal article" date="2008" name="Nature">
        <title>The amphioxus genome and the evolution of the chordate karyotype.</title>
        <authorList>
            <consortium name="US DOE Joint Genome Institute (JGI-PGF)"/>
            <person name="Putnam N.H."/>
            <person name="Butts T."/>
            <person name="Ferrier D.E.K."/>
            <person name="Furlong R.F."/>
            <person name="Hellsten U."/>
            <person name="Kawashima T."/>
            <person name="Robinson-Rechavi M."/>
            <person name="Shoguchi E."/>
            <person name="Terry A."/>
            <person name="Yu J.-K."/>
            <person name="Benito-Gutierrez E.L."/>
            <person name="Dubchak I."/>
            <person name="Garcia-Fernandez J."/>
            <person name="Gibson-Brown J.J."/>
            <person name="Grigoriev I.V."/>
            <person name="Horton A.C."/>
            <person name="de Jong P.J."/>
            <person name="Jurka J."/>
            <person name="Kapitonov V.V."/>
            <person name="Kohara Y."/>
            <person name="Kuroki Y."/>
            <person name="Lindquist E."/>
            <person name="Lucas S."/>
            <person name="Osoegawa K."/>
            <person name="Pennacchio L.A."/>
            <person name="Salamov A.A."/>
            <person name="Satou Y."/>
            <person name="Sauka-Spengler T."/>
            <person name="Schmutz J."/>
            <person name="Shin-I T."/>
            <person name="Toyoda A."/>
            <person name="Bronner-Fraser M."/>
            <person name="Fujiyama A."/>
            <person name="Holland L.Z."/>
            <person name="Holland P.W.H."/>
            <person name="Satoh N."/>
            <person name="Rokhsar D.S."/>
        </authorList>
    </citation>
    <scope>NUCLEOTIDE SEQUENCE [LARGE SCALE GENOMIC DNA]</scope>
    <source>
        <strain evidence="4">S238N-H82</strain>
        <tissue evidence="4">Testes</tissue>
    </source>
</reference>
<keyword evidence="2" id="KW-0472">Membrane</keyword>